<reference evidence="1 2" key="1">
    <citation type="journal article" date="2009" name="Stand. Genomic Sci.">
        <title>Complete genome sequence of Acidimicrobium ferrooxidans type strain (ICP).</title>
        <authorList>
            <person name="Clum A."/>
            <person name="Nolan M."/>
            <person name="Lang E."/>
            <person name="Glavina Del Rio T."/>
            <person name="Tice H."/>
            <person name="Copeland A."/>
            <person name="Cheng J.F."/>
            <person name="Lucas S."/>
            <person name="Chen F."/>
            <person name="Bruce D."/>
            <person name="Goodwin L."/>
            <person name="Pitluck S."/>
            <person name="Ivanova N."/>
            <person name="Mavrommatis K."/>
            <person name="Mikhailova N."/>
            <person name="Pati A."/>
            <person name="Chen A."/>
            <person name="Palaniappan K."/>
            <person name="Goker M."/>
            <person name="Spring S."/>
            <person name="Land M."/>
            <person name="Hauser L."/>
            <person name="Chang Y.J."/>
            <person name="Jeffries C.C."/>
            <person name="Chain P."/>
            <person name="Bristow J."/>
            <person name="Eisen J.A."/>
            <person name="Markowitz V."/>
            <person name="Hugenholtz P."/>
            <person name="Kyrpides N.C."/>
            <person name="Klenk H.P."/>
            <person name="Lapidus A."/>
        </authorList>
    </citation>
    <scope>NUCLEOTIDE SEQUENCE [LARGE SCALE GENOMIC DNA]</scope>
    <source>
        <strain evidence="2">DSM 10331 / JCM 15462 / NBRC 103882 / ICP</strain>
    </source>
</reference>
<sequence length="67" mass="7239">MDEGVGEVLEALRAVADRLDELVVARLLDVEDPAEERARQRALARAQRALERAAAALEEAGEVGDGR</sequence>
<dbReference type="KEGG" id="afo:Afer_1150"/>
<name>C7LZC5_ACIFD</name>
<accession>C7LZC5</accession>
<evidence type="ECO:0000313" key="2">
    <source>
        <dbReference type="Proteomes" id="UP000000771"/>
    </source>
</evidence>
<protein>
    <submittedName>
        <fullName evidence="1">Uncharacterized protein</fullName>
    </submittedName>
</protein>
<dbReference type="HOGENOM" id="CLU_2802593_0_0_11"/>
<dbReference type="STRING" id="525909.Afer_1150"/>
<gene>
    <name evidence="1" type="ordered locus">Afer_1150</name>
</gene>
<dbReference type="AlphaFoldDB" id="C7LZC5"/>
<organism evidence="1 2">
    <name type="scientific">Acidimicrobium ferrooxidans (strain DSM 10331 / JCM 15462 / NBRC 103882 / ICP)</name>
    <dbReference type="NCBI Taxonomy" id="525909"/>
    <lineage>
        <taxon>Bacteria</taxon>
        <taxon>Bacillati</taxon>
        <taxon>Actinomycetota</taxon>
        <taxon>Acidimicrobiia</taxon>
        <taxon>Acidimicrobiales</taxon>
        <taxon>Acidimicrobiaceae</taxon>
        <taxon>Acidimicrobium</taxon>
    </lineage>
</organism>
<dbReference type="EMBL" id="CP001631">
    <property type="protein sequence ID" value="ACU54083.1"/>
    <property type="molecule type" value="Genomic_DNA"/>
</dbReference>
<dbReference type="Proteomes" id="UP000000771">
    <property type="component" value="Chromosome"/>
</dbReference>
<proteinExistence type="predicted"/>
<dbReference type="RefSeq" id="WP_015798569.1">
    <property type="nucleotide sequence ID" value="NC_013124.1"/>
</dbReference>
<evidence type="ECO:0000313" key="1">
    <source>
        <dbReference type="EMBL" id="ACU54083.1"/>
    </source>
</evidence>
<keyword evidence="2" id="KW-1185">Reference proteome</keyword>